<reference evidence="2 3" key="1">
    <citation type="submission" date="2019-07" db="EMBL/GenBank/DDBJ databases">
        <title>The pathways for chlorine oxyanion respiration interact through the shared metabolite chlorate.</title>
        <authorList>
            <person name="Barnum T.P."/>
            <person name="Cheng Y."/>
            <person name="Hill K.A."/>
            <person name="Lucas L.N."/>
            <person name="Carlson H.K."/>
            <person name="Coates J.D."/>
        </authorList>
    </citation>
    <scope>NUCLEOTIDE SEQUENCE [LARGE SCALE GENOMIC DNA]</scope>
    <source>
        <strain evidence="2 3">BK-1</strain>
    </source>
</reference>
<name>A0A558DMW4_9GAMM</name>
<keyword evidence="1" id="KW-0812">Transmembrane</keyword>
<organism evidence="2 3">
    <name type="scientific">Sedimenticola selenatireducens</name>
    <dbReference type="NCBI Taxonomy" id="191960"/>
    <lineage>
        <taxon>Bacteria</taxon>
        <taxon>Pseudomonadati</taxon>
        <taxon>Pseudomonadota</taxon>
        <taxon>Gammaproteobacteria</taxon>
        <taxon>Chromatiales</taxon>
        <taxon>Sedimenticolaceae</taxon>
        <taxon>Sedimenticola</taxon>
    </lineage>
</organism>
<dbReference type="EMBL" id="VMNH01000010">
    <property type="protein sequence ID" value="TVO74824.1"/>
    <property type="molecule type" value="Genomic_DNA"/>
</dbReference>
<gene>
    <name evidence="2" type="ORF">FHP88_10005</name>
</gene>
<feature type="transmembrane region" description="Helical" evidence="1">
    <location>
        <begin position="121"/>
        <end position="145"/>
    </location>
</feature>
<dbReference type="PROSITE" id="PS51257">
    <property type="entry name" value="PROKAR_LIPOPROTEIN"/>
    <property type="match status" value="1"/>
</dbReference>
<proteinExistence type="predicted"/>
<feature type="transmembrane region" description="Helical" evidence="1">
    <location>
        <begin position="78"/>
        <end position="100"/>
    </location>
</feature>
<dbReference type="RefSeq" id="WP_144358910.1">
    <property type="nucleotide sequence ID" value="NZ_VMNH01000010.1"/>
</dbReference>
<dbReference type="AlphaFoldDB" id="A0A558DMW4"/>
<evidence type="ECO:0000313" key="3">
    <source>
        <dbReference type="Proteomes" id="UP000316649"/>
    </source>
</evidence>
<protein>
    <submittedName>
        <fullName evidence="2">DUF2214 family protein</fullName>
    </submittedName>
</protein>
<keyword evidence="3" id="KW-1185">Reference proteome</keyword>
<dbReference type="OrthoDB" id="826511at2"/>
<feature type="transmembrane region" description="Helical" evidence="1">
    <location>
        <begin position="6"/>
        <end position="25"/>
    </location>
</feature>
<dbReference type="InterPro" id="IPR018706">
    <property type="entry name" value="DUF2214_membrane"/>
</dbReference>
<dbReference type="Proteomes" id="UP000316649">
    <property type="component" value="Unassembled WGS sequence"/>
</dbReference>
<feature type="transmembrane region" description="Helical" evidence="1">
    <location>
        <begin position="45"/>
        <end position="66"/>
    </location>
</feature>
<keyword evidence="1" id="KW-1133">Transmembrane helix</keyword>
<evidence type="ECO:0000256" key="1">
    <source>
        <dbReference type="SAM" id="Phobius"/>
    </source>
</evidence>
<accession>A0A558DMW4</accession>
<comment type="caution">
    <text evidence="2">The sequence shown here is derived from an EMBL/GenBank/DDBJ whole genome shotgun (WGS) entry which is preliminary data.</text>
</comment>
<sequence length="146" mass="16470">MAFIITKYAHFLGILLLFSSCLLEYQRLKPILTRAEVKRLARVDIVFGLSALLVLMSGLAMALWLAKPLDYYLNNWIFHFKYSLFIVIGLISAYPTVFFIRNRRGNDADTLDLPRGMKTVITLELTGILCLPLLGILMAAGFGAIR</sequence>
<evidence type="ECO:0000313" key="2">
    <source>
        <dbReference type="EMBL" id="TVO74824.1"/>
    </source>
</evidence>
<keyword evidence="1" id="KW-0472">Membrane</keyword>
<dbReference type="Pfam" id="PF09980">
    <property type="entry name" value="DUF2214"/>
    <property type="match status" value="1"/>
</dbReference>